<dbReference type="EMBL" id="QGNZ01000004">
    <property type="protein sequence ID" value="PWS26399.1"/>
    <property type="molecule type" value="Genomic_DNA"/>
</dbReference>
<feature type="domain" description="Glycosyltransferase 2-like" evidence="1">
    <location>
        <begin position="6"/>
        <end position="127"/>
    </location>
</feature>
<dbReference type="PANTHER" id="PTHR22916">
    <property type="entry name" value="GLYCOSYLTRANSFERASE"/>
    <property type="match status" value="1"/>
</dbReference>
<protein>
    <recommendedName>
        <fullName evidence="1">Glycosyltransferase 2-like domain-containing protein</fullName>
    </recommendedName>
</protein>
<accession>A0A317EJY9</accession>
<dbReference type="AlphaFoldDB" id="A0A317EJY9"/>
<dbReference type="InterPro" id="IPR001173">
    <property type="entry name" value="Glyco_trans_2-like"/>
</dbReference>
<gene>
    <name evidence="2" type="ORF">DHW03_16595</name>
</gene>
<dbReference type="SUPFAM" id="SSF53448">
    <property type="entry name" value="Nucleotide-diphospho-sugar transferases"/>
    <property type="match status" value="1"/>
</dbReference>
<reference evidence="2 3" key="1">
    <citation type="submission" date="2018-05" db="EMBL/GenBank/DDBJ databases">
        <title>Pedobacter paludis sp. nov., isolated from wetland soil.</title>
        <authorList>
            <person name="Zhang Y."/>
            <person name="Wang G."/>
        </authorList>
    </citation>
    <scope>NUCLEOTIDE SEQUENCE [LARGE SCALE GENOMIC DNA]</scope>
    <source>
        <strain evidence="2 3">KCTC22721</strain>
    </source>
</reference>
<name>A0A317EJY9_9SPHI</name>
<dbReference type="Pfam" id="PF00535">
    <property type="entry name" value="Glycos_transf_2"/>
    <property type="match status" value="1"/>
</dbReference>
<dbReference type="Proteomes" id="UP000245379">
    <property type="component" value="Unassembled WGS sequence"/>
</dbReference>
<comment type="caution">
    <text evidence="2">The sequence shown here is derived from an EMBL/GenBank/DDBJ whole genome shotgun (WGS) entry which is preliminary data.</text>
</comment>
<evidence type="ECO:0000259" key="1">
    <source>
        <dbReference type="Pfam" id="PF00535"/>
    </source>
</evidence>
<keyword evidence="3" id="KW-1185">Reference proteome</keyword>
<evidence type="ECO:0000313" key="2">
    <source>
        <dbReference type="EMBL" id="PWS26399.1"/>
    </source>
</evidence>
<evidence type="ECO:0000313" key="3">
    <source>
        <dbReference type="Proteomes" id="UP000245379"/>
    </source>
</evidence>
<organism evidence="2 3">
    <name type="scientific">Pedobacter yonginense</name>
    <dbReference type="NCBI Taxonomy" id="651869"/>
    <lineage>
        <taxon>Bacteria</taxon>
        <taxon>Pseudomonadati</taxon>
        <taxon>Bacteroidota</taxon>
        <taxon>Sphingobacteriia</taxon>
        <taxon>Sphingobacteriales</taxon>
        <taxon>Sphingobacteriaceae</taxon>
        <taxon>Pedobacter</taxon>
    </lineage>
</organism>
<dbReference type="InterPro" id="IPR029044">
    <property type="entry name" value="Nucleotide-diphossugar_trans"/>
</dbReference>
<sequence>MEPLVSVVIPLFNAEKYIATAIESIINQSHQNCEIIVVDDGSTDQSFQVARRYQSNRVTLIQQQNKGASAARNEGLKLAKGEYIQFLDADDFLGKDKIKHQIELIRNQIDILVLGPTVYFQDGQDPFTTPFTHEWFSAGSNNPIDFLTKLYGADLIGQNYGGMIQPNAWLVPKSIIDQAGAWNETLTLDDDGEYFCRVVLASKSILYAPTSINYYRKFASNQNLSSIATEQAFRSSIKSTQLKHQHLQPHIEKQLSDKIFKRLYWGIAIQLYPKYLKLFKELAVQLGKDKVDGFYTHTKFYRLITKYFGWKTSAWLSYIKNGR</sequence>
<dbReference type="RefSeq" id="WP_109926965.1">
    <property type="nucleotide sequence ID" value="NZ_QGNZ01000004.1"/>
</dbReference>
<dbReference type="Gene3D" id="3.90.550.10">
    <property type="entry name" value="Spore Coat Polysaccharide Biosynthesis Protein SpsA, Chain A"/>
    <property type="match status" value="1"/>
</dbReference>
<dbReference type="GO" id="GO:0016758">
    <property type="term" value="F:hexosyltransferase activity"/>
    <property type="evidence" value="ECO:0007669"/>
    <property type="project" value="UniProtKB-ARBA"/>
</dbReference>
<proteinExistence type="predicted"/>
<dbReference type="CDD" id="cd00761">
    <property type="entry name" value="Glyco_tranf_GTA_type"/>
    <property type="match status" value="1"/>
</dbReference>
<dbReference type="OrthoDB" id="597270at2"/>